<feature type="transmembrane region" description="Helical" evidence="5">
    <location>
        <begin position="261"/>
        <end position="283"/>
    </location>
</feature>
<dbReference type="GO" id="GO:0016020">
    <property type="term" value="C:membrane"/>
    <property type="evidence" value="ECO:0007669"/>
    <property type="project" value="UniProtKB-SubCell"/>
</dbReference>
<name>A0A267EZ48_9PLAT</name>
<reference evidence="6 7" key="1">
    <citation type="submission" date="2017-06" db="EMBL/GenBank/DDBJ databases">
        <title>A platform for efficient transgenesis in Macrostomum lignano, a flatworm model organism for stem cell research.</title>
        <authorList>
            <person name="Berezikov E."/>
        </authorList>
    </citation>
    <scope>NUCLEOTIDE SEQUENCE [LARGE SCALE GENOMIC DNA]</scope>
    <source>
        <strain evidence="6">DV1</strain>
        <tissue evidence="6">Whole organism</tissue>
    </source>
</reference>
<keyword evidence="7" id="KW-1185">Reference proteome</keyword>
<dbReference type="OrthoDB" id="10054572at2759"/>
<dbReference type="AlphaFoldDB" id="A0A267EZ48"/>
<keyword evidence="4 5" id="KW-0472">Membrane</keyword>
<proteinExistence type="predicted"/>
<dbReference type="Pfam" id="PF00335">
    <property type="entry name" value="Tetraspanin"/>
    <property type="match status" value="1"/>
</dbReference>
<evidence type="ECO:0000256" key="3">
    <source>
        <dbReference type="ARBA" id="ARBA00022989"/>
    </source>
</evidence>
<gene>
    <name evidence="6" type="ORF">BOX15_Mlig014328g1</name>
</gene>
<dbReference type="InterPro" id="IPR018499">
    <property type="entry name" value="Tetraspanin/Peripherin"/>
</dbReference>
<dbReference type="InterPro" id="IPR008952">
    <property type="entry name" value="Tetraspanin_EC2_sf"/>
</dbReference>
<evidence type="ECO:0000256" key="4">
    <source>
        <dbReference type="ARBA" id="ARBA00023136"/>
    </source>
</evidence>
<feature type="non-terminal residue" evidence="6">
    <location>
        <position position="1"/>
    </location>
</feature>
<keyword evidence="2 5" id="KW-0812">Transmembrane</keyword>
<dbReference type="EMBL" id="NIVC01001574">
    <property type="protein sequence ID" value="PAA66264.1"/>
    <property type="molecule type" value="Genomic_DNA"/>
</dbReference>
<evidence type="ECO:0000313" key="6">
    <source>
        <dbReference type="EMBL" id="PAA66264.1"/>
    </source>
</evidence>
<protein>
    <recommendedName>
        <fullName evidence="8">Tetraspanin</fullName>
    </recommendedName>
</protein>
<organism evidence="6 7">
    <name type="scientific">Macrostomum lignano</name>
    <dbReference type="NCBI Taxonomy" id="282301"/>
    <lineage>
        <taxon>Eukaryota</taxon>
        <taxon>Metazoa</taxon>
        <taxon>Spiralia</taxon>
        <taxon>Lophotrochozoa</taxon>
        <taxon>Platyhelminthes</taxon>
        <taxon>Rhabditophora</taxon>
        <taxon>Macrostomorpha</taxon>
        <taxon>Macrostomida</taxon>
        <taxon>Macrostomidae</taxon>
        <taxon>Macrostomum</taxon>
    </lineage>
</organism>
<keyword evidence="3 5" id="KW-1133">Transmembrane helix</keyword>
<comment type="subcellular location">
    <subcellularLocation>
        <location evidence="1">Membrane</location>
        <topology evidence="1">Multi-pass membrane protein</topology>
    </subcellularLocation>
</comment>
<sequence length="288" mass="32299">RKVEHFYSQSITKESLEAHLFLGFCVEIRKNYWKLQSTRMLSSEAIRHIVIVTYSANILLGIISLTFYGITIATNPYLTVGESFTFKGGGLIKIFSSLANITIGILGIVGVVQNWRILLKIIVCILACAVVTNVVILVMHLTNRNTLTKSDINEYREKLTKQYGEDEGVTSFLNNGQEEELCCGWSGDEKENLFLQSPWHKLVNANVTGKKTTLPDSCCLEPGPKCQQAENLKEAREKKYVHKYDCLTKISNKDAFYDLMISLWAVFTSLCQAMCVASTMVSIMGPAE</sequence>
<dbReference type="Proteomes" id="UP000215902">
    <property type="component" value="Unassembled WGS sequence"/>
</dbReference>
<feature type="transmembrane region" description="Helical" evidence="5">
    <location>
        <begin position="49"/>
        <end position="70"/>
    </location>
</feature>
<evidence type="ECO:0000256" key="2">
    <source>
        <dbReference type="ARBA" id="ARBA00022692"/>
    </source>
</evidence>
<evidence type="ECO:0000313" key="7">
    <source>
        <dbReference type="Proteomes" id="UP000215902"/>
    </source>
</evidence>
<comment type="caution">
    <text evidence="6">The sequence shown here is derived from an EMBL/GenBank/DDBJ whole genome shotgun (WGS) entry which is preliminary data.</text>
</comment>
<evidence type="ECO:0008006" key="8">
    <source>
        <dbReference type="Google" id="ProtNLM"/>
    </source>
</evidence>
<evidence type="ECO:0000256" key="5">
    <source>
        <dbReference type="SAM" id="Phobius"/>
    </source>
</evidence>
<feature type="transmembrane region" description="Helical" evidence="5">
    <location>
        <begin position="90"/>
        <end position="111"/>
    </location>
</feature>
<dbReference type="Gene3D" id="1.10.1450.10">
    <property type="entry name" value="Tetraspanin"/>
    <property type="match status" value="1"/>
</dbReference>
<accession>A0A267EZ48</accession>
<feature type="transmembrane region" description="Helical" evidence="5">
    <location>
        <begin position="118"/>
        <end position="141"/>
    </location>
</feature>
<evidence type="ECO:0000256" key="1">
    <source>
        <dbReference type="ARBA" id="ARBA00004141"/>
    </source>
</evidence>
<dbReference type="SUPFAM" id="SSF48652">
    <property type="entry name" value="Tetraspanin"/>
    <property type="match status" value="1"/>
</dbReference>